<evidence type="ECO:0000259" key="18">
    <source>
        <dbReference type="Pfam" id="PF21137"/>
    </source>
</evidence>
<keyword evidence="4" id="KW-0963">Cytoplasm</keyword>
<feature type="domain" description="Methyltransferase" evidence="17">
    <location>
        <begin position="259"/>
        <end position="356"/>
    </location>
</feature>
<evidence type="ECO:0000256" key="4">
    <source>
        <dbReference type="ARBA" id="ARBA00022490"/>
    </source>
</evidence>
<dbReference type="CDD" id="cd02440">
    <property type="entry name" value="AdoMet_MTases"/>
    <property type="match status" value="1"/>
</dbReference>
<feature type="domain" description="Protein arginine N-methyltransferase 3-like C2H2 zinc finger" evidence="18">
    <location>
        <begin position="65"/>
        <end position="111"/>
    </location>
</feature>
<proteinExistence type="predicted"/>
<dbReference type="InterPro" id="IPR041698">
    <property type="entry name" value="Methyltransf_25"/>
</dbReference>
<dbReference type="InterPro" id="IPR025799">
    <property type="entry name" value="Arg_MeTrfase"/>
</dbReference>
<reference evidence="20 21" key="1">
    <citation type="submission" date="2024-11" db="EMBL/GenBank/DDBJ databases">
        <title>Chromosome-level genome assembly of the freshwater bivalve Anodonta woodiana.</title>
        <authorList>
            <person name="Chen X."/>
        </authorList>
    </citation>
    <scope>NUCLEOTIDE SEQUENCE [LARGE SCALE GENOMIC DNA]</scope>
    <source>
        <strain evidence="20">MN2024</strain>
        <tissue evidence="20">Gills</tissue>
    </source>
</reference>
<evidence type="ECO:0000256" key="1">
    <source>
        <dbReference type="ARBA" id="ARBA00004123"/>
    </source>
</evidence>
<dbReference type="SUPFAM" id="SSF57667">
    <property type="entry name" value="beta-beta-alpha zinc fingers"/>
    <property type="match status" value="1"/>
</dbReference>
<comment type="catalytic activity">
    <reaction evidence="14">
        <text>L-arginyl-[protein] + S-adenosyl-L-methionine = N(omega)-methyl-L-arginyl-[protein] + S-adenosyl-L-homocysteine + H(+)</text>
        <dbReference type="Rhea" id="RHEA:48100"/>
        <dbReference type="Rhea" id="RHEA-COMP:10532"/>
        <dbReference type="Rhea" id="RHEA-COMP:11990"/>
        <dbReference type="ChEBI" id="CHEBI:15378"/>
        <dbReference type="ChEBI" id="CHEBI:29965"/>
        <dbReference type="ChEBI" id="CHEBI:57856"/>
        <dbReference type="ChEBI" id="CHEBI:59789"/>
        <dbReference type="ChEBI" id="CHEBI:65280"/>
    </reaction>
    <physiologicalReaction direction="left-to-right" evidence="14">
        <dbReference type="Rhea" id="RHEA:48101"/>
    </physiologicalReaction>
</comment>
<keyword evidence="21" id="KW-1185">Reference proteome</keyword>
<dbReference type="EC" id="2.1.1.319" evidence="3"/>
<keyword evidence="10" id="KW-0863">Zinc-finger</keyword>
<evidence type="ECO:0000313" key="20">
    <source>
        <dbReference type="EMBL" id="KAL3881624.1"/>
    </source>
</evidence>
<dbReference type="Gene3D" id="2.70.160.11">
    <property type="entry name" value="Hnrnp arginine n-methyltransferase1"/>
    <property type="match status" value="1"/>
</dbReference>
<keyword evidence="7 15" id="KW-0808">Transferase</keyword>
<dbReference type="Pfam" id="PF13649">
    <property type="entry name" value="Methyltransf_25"/>
    <property type="match status" value="1"/>
</dbReference>
<dbReference type="SUPFAM" id="SSF53335">
    <property type="entry name" value="S-adenosyl-L-methionine-dependent methyltransferases"/>
    <property type="match status" value="1"/>
</dbReference>
<dbReference type="InterPro" id="IPR029063">
    <property type="entry name" value="SAM-dependent_MTases_sf"/>
</dbReference>
<evidence type="ECO:0000256" key="13">
    <source>
        <dbReference type="ARBA" id="ARBA00047384"/>
    </source>
</evidence>
<dbReference type="InterPro" id="IPR049482">
    <property type="entry name" value="ANM3-like_C2H2_Zf"/>
</dbReference>
<keyword evidence="9" id="KW-0479">Metal-binding</keyword>
<feature type="region of interest" description="Disordered" evidence="16">
    <location>
        <begin position="1"/>
        <end position="31"/>
    </location>
</feature>
<dbReference type="AlphaFoldDB" id="A0ABD3X5V0"/>
<dbReference type="FunFam" id="3.40.50.150:FF:000034">
    <property type="entry name" value="Protein arginine N-methyltransferase 3"/>
    <property type="match status" value="1"/>
</dbReference>
<dbReference type="GO" id="GO:0005829">
    <property type="term" value="C:cytosol"/>
    <property type="evidence" value="ECO:0007669"/>
    <property type="project" value="UniProtKB-SubCell"/>
</dbReference>
<comment type="subcellular location">
    <subcellularLocation>
        <location evidence="2">Cytoplasm</location>
        <location evidence="2">Cytosol</location>
    </subcellularLocation>
    <subcellularLocation>
        <location evidence="1">Nucleus</location>
    </subcellularLocation>
</comment>
<dbReference type="EMBL" id="JBJQND010000003">
    <property type="protein sequence ID" value="KAL3881624.1"/>
    <property type="molecule type" value="Genomic_DNA"/>
</dbReference>
<evidence type="ECO:0000256" key="8">
    <source>
        <dbReference type="ARBA" id="ARBA00022691"/>
    </source>
</evidence>
<keyword evidence="8 15" id="KW-0949">S-adenosyl-L-methionine</keyword>
<keyword evidence="6 15" id="KW-0489">Methyltransferase</keyword>
<evidence type="ECO:0000313" key="21">
    <source>
        <dbReference type="Proteomes" id="UP001634394"/>
    </source>
</evidence>
<evidence type="ECO:0000256" key="14">
    <source>
        <dbReference type="ARBA" id="ARBA00049303"/>
    </source>
</evidence>
<feature type="domain" description="Protein arginine N-methyltransferase" evidence="19">
    <location>
        <begin position="364"/>
        <end position="519"/>
    </location>
</feature>
<evidence type="ECO:0000256" key="16">
    <source>
        <dbReference type="SAM" id="MobiDB-lite"/>
    </source>
</evidence>
<organism evidence="20 21">
    <name type="scientific">Sinanodonta woodiana</name>
    <name type="common">Chinese pond mussel</name>
    <name type="synonym">Anodonta woodiana</name>
    <dbReference type="NCBI Taxonomy" id="1069815"/>
    <lineage>
        <taxon>Eukaryota</taxon>
        <taxon>Metazoa</taxon>
        <taxon>Spiralia</taxon>
        <taxon>Lophotrochozoa</taxon>
        <taxon>Mollusca</taxon>
        <taxon>Bivalvia</taxon>
        <taxon>Autobranchia</taxon>
        <taxon>Heteroconchia</taxon>
        <taxon>Palaeoheterodonta</taxon>
        <taxon>Unionida</taxon>
        <taxon>Unionoidea</taxon>
        <taxon>Unionidae</taxon>
        <taxon>Unioninae</taxon>
        <taxon>Sinanodonta</taxon>
    </lineage>
</organism>
<dbReference type="GO" id="GO:0005634">
    <property type="term" value="C:nucleus"/>
    <property type="evidence" value="ECO:0007669"/>
    <property type="project" value="UniProtKB-SubCell"/>
</dbReference>
<dbReference type="PANTHER" id="PTHR11006">
    <property type="entry name" value="PROTEIN ARGININE N-METHYLTRANSFERASE"/>
    <property type="match status" value="1"/>
</dbReference>
<evidence type="ECO:0000259" key="17">
    <source>
        <dbReference type="Pfam" id="PF13649"/>
    </source>
</evidence>
<dbReference type="InterPro" id="IPR036236">
    <property type="entry name" value="Znf_C2H2_sf"/>
</dbReference>
<evidence type="ECO:0000256" key="5">
    <source>
        <dbReference type="ARBA" id="ARBA00022553"/>
    </source>
</evidence>
<evidence type="ECO:0000256" key="3">
    <source>
        <dbReference type="ARBA" id="ARBA00011925"/>
    </source>
</evidence>
<keyword evidence="12" id="KW-0539">Nucleus</keyword>
<protein>
    <recommendedName>
        <fullName evidence="3">type I protein arginine methyltransferase</fullName>
        <ecNumber evidence="3">2.1.1.319</ecNumber>
    </recommendedName>
</protein>
<sequence>MTEPDGMDSNEDFEDEEDDVDWDEDEEDGETPIPTQCLFCDSVLHCPAAVFEHCESEHQFDIKQVCQMWNLDCFGYIKMINYIRVKKPEVNALKTGTDAKPLWDGDEFMHPFDPEDGLLQYDIEEIYCPLGVDAVPPKKAPLQGYGCGETEMISVPRAEYEALCERLRQTERIMQTRDEQLEQAVQDLQKMRLTAKEMVLSPDQSQNTLQNLQEDEDEAYFSGYSHFSIHETMLKDKVRTESYRDFMYKNRILFQDKVILDVGCGTGILSMFAAKAGASHVIAVDRSDIIYQAMDIVRENSLSDKITLIKGRLEDIELPVEKVDIIISEWMGYFLLFESMLDTVLYARDKYLSPGGAVYPDKFSIHLAALGDLDYYKKHVIFWEDVYGFRMSCMKGEVIREVLVDVVEQQKIISDSCIIKGWSSSSCQVSELQFSQDFAITVTCTGTLVGLVSWFDIGFETGCPSVVFFSTSPAHTATHWKQTIFLLDKPMEVDKGTVLVGRLTCRKDKKDPRALFITVTLCGKSYSYVLQ</sequence>
<evidence type="ECO:0000256" key="10">
    <source>
        <dbReference type="ARBA" id="ARBA00022771"/>
    </source>
</evidence>
<gene>
    <name evidence="20" type="ORF">ACJMK2_028040</name>
</gene>
<comment type="caution">
    <text evidence="20">The sequence shown here is derived from an EMBL/GenBank/DDBJ whole genome shotgun (WGS) entry which is preliminary data.</text>
</comment>
<evidence type="ECO:0000256" key="11">
    <source>
        <dbReference type="ARBA" id="ARBA00022833"/>
    </source>
</evidence>
<dbReference type="Gene3D" id="3.40.50.150">
    <property type="entry name" value="Vaccinia Virus protein VP39"/>
    <property type="match status" value="1"/>
</dbReference>
<evidence type="ECO:0000256" key="15">
    <source>
        <dbReference type="PROSITE-ProRule" id="PRU01015"/>
    </source>
</evidence>
<keyword evidence="5" id="KW-0597">Phosphoprotein</keyword>
<comment type="catalytic activity">
    <reaction evidence="13">
        <text>L-arginyl-[protein] + 2 S-adenosyl-L-methionine = N(omega),N(omega)-dimethyl-L-arginyl-[protein] + 2 S-adenosyl-L-homocysteine + 2 H(+)</text>
        <dbReference type="Rhea" id="RHEA:48096"/>
        <dbReference type="Rhea" id="RHEA-COMP:10532"/>
        <dbReference type="Rhea" id="RHEA-COMP:11991"/>
        <dbReference type="ChEBI" id="CHEBI:15378"/>
        <dbReference type="ChEBI" id="CHEBI:29965"/>
        <dbReference type="ChEBI" id="CHEBI:57856"/>
        <dbReference type="ChEBI" id="CHEBI:59789"/>
        <dbReference type="ChEBI" id="CHEBI:61897"/>
        <dbReference type="EC" id="2.1.1.319"/>
    </reaction>
    <physiologicalReaction direction="left-to-right" evidence="13">
        <dbReference type="Rhea" id="RHEA:48097"/>
    </physiologicalReaction>
</comment>
<dbReference type="Pfam" id="PF21137">
    <property type="entry name" value="ANM3_C2H2_Zf"/>
    <property type="match status" value="1"/>
</dbReference>
<keyword evidence="11" id="KW-0862">Zinc</keyword>
<dbReference type="Pfam" id="PF22528">
    <property type="entry name" value="PRMT_C"/>
    <property type="match status" value="1"/>
</dbReference>
<evidence type="ECO:0000256" key="6">
    <source>
        <dbReference type="ARBA" id="ARBA00022603"/>
    </source>
</evidence>
<evidence type="ECO:0000256" key="2">
    <source>
        <dbReference type="ARBA" id="ARBA00004514"/>
    </source>
</evidence>
<evidence type="ECO:0000259" key="19">
    <source>
        <dbReference type="Pfam" id="PF22528"/>
    </source>
</evidence>
<feature type="compositionally biased region" description="Acidic residues" evidence="16">
    <location>
        <begin position="1"/>
        <end position="30"/>
    </location>
</feature>
<name>A0ABD3X5V0_SINWO</name>
<dbReference type="Proteomes" id="UP001634394">
    <property type="component" value="Unassembled WGS sequence"/>
</dbReference>
<evidence type="ECO:0000256" key="7">
    <source>
        <dbReference type="ARBA" id="ARBA00022679"/>
    </source>
</evidence>
<evidence type="ECO:0000256" key="9">
    <source>
        <dbReference type="ARBA" id="ARBA00022723"/>
    </source>
</evidence>
<dbReference type="GO" id="GO:0035242">
    <property type="term" value="F:protein-arginine omega-N asymmetric methyltransferase activity"/>
    <property type="evidence" value="ECO:0007669"/>
    <property type="project" value="UniProtKB-EC"/>
</dbReference>
<dbReference type="InterPro" id="IPR055135">
    <property type="entry name" value="PRMT_dom"/>
</dbReference>
<dbReference type="GO" id="GO:0008270">
    <property type="term" value="F:zinc ion binding"/>
    <property type="evidence" value="ECO:0007669"/>
    <property type="project" value="UniProtKB-KW"/>
</dbReference>
<accession>A0ABD3X5V0</accession>
<dbReference type="PANTHER" id="PTHR11006:SF53">
    <property type="entry name" value="PROTEIN ARGININE N-METHYLTRANSFERASE 3"/>
    <property type="match status" value="1"/>
</dbReference>
<evidence type="ECO:0000256" key="12">
    <source>
        <dbReference type="ARBA" id="ARBA00023242"/>
    </source>
</evidence>
<dbReference type="GO" id="GO:0032259">
    <property type="term" value="P:methylation"/>
    <property type="evidence" value="ECO:0007669"/>
    <property type="project" value="UniProtKB-KW"/>
</dbReference>
<dbReference type="PROSITE" id="PS51678">
    <property type="entry name" value="SAM_MT_PRMT"/>
    <property type="match status" value="1"/>
</dbReference>